<protein>
    <recommendedName>
        <fullName evidence="3">DUF1905 domain-containing protein</fullName>
    </recommendedName>
</protein>
<sequence length="89" mass="9143">MQTVDGIVESAGGGGHALRLPFLAKDVFGRARATVRVVAEGKLEFTTTLASYGGVSWLGLRKDQLAELGLGAGDPISVTIEESDRGAAG</sequence>
<gene>
    <name evidence="1" type="ORF">SAMN04489812_3089</name>
</gene>
<evidence type="ECO:0000313" key="1">
    <source>
        <dbReference type="EMBL" id="SDS80420.1"/>
    </source>
</evidence>
<dbReference type="EMBL" id="LT629772">
    <property type="protein sequence ID" value="SDS80420.1"/>
    <property type="molecule type" value="Genomic_DNA"/>
</dbReference>
<dbReference type="Proteomes" id="UP000199103">
    <property type="component" value="Chromosome I"/>
</dbReference>
<dbReference type="AlphaFoldDB" id="A0A1H1V727"/>
<evidence type="ECO:0000313" key="2">
    <source>
        <dbReference type="Proteomes" id="UP000199103"/>
    </source>
</evidence>
<dbReference type="InterPro" id="IPR015018">
    <property type="entry name" value="DUF1905"/>
</dbReference>
<dbReference type="SUPFAM" id="SSF141694">
    <property type="entry name" value="AF2212/PG0164-like"/>
    <property type="match status" value="1"/>
</dbReference>
<name>A0A1H1V727_9ACTN</name>
<proteinExistence type="predicted"/>
<dbReference type="Pfam" id="PF08922">
    <property type="entry name" value="DUF1905"/>
    <property type="match status" value="1"/>
</dbReference>
<dbReference type="OrthoDB" id="2604865at2"/>
<dbReference type="STRING" id="630515.SAMN04489812_3089"/>
<keyword evidence="2" id="KW-1185">Reference proteome</keyword>
<organism evidence="1 2">
    <name type="scientific">Microlunatus soli</name>
    <dbReference type="NCBI Taxonomy" id="630515"/>
    <lineage>
        <taxon>Bacteria</taxon>
        <taxon>Bacillati</taxon>
        <taxon>Actinomycetota</taxon>
        <taxon>Actinomycetes</taxon>
        <taxon>Propionibacteriales</taxon>
        <taxon>Propionibacteriaceae</taxon>
        <taxon>Microlunatus</taxon>
    </lineage>
</organism>
<dbReference type="Gene3D" id="2.40.30.100">
    <property type="entry name" value="AF2212/PG0164-like"/>
    <property type="match status" value="1"/>
</dbReference>
<dbReference type="RefSeq" id="WP_091526172.1">
    <property type="nucleotide sequence ID" value="NZ_LT629772.1"/>
</dbReference>
<reference evidence="1 2" key="1">
    <citation type="submission" date="2016-10" db="EMBL/GenBank/DDBJ databases">
        <authorList>
            <person name="de Groot N.N."/>
        </authorList>
    </citation>
    <scope>NUCLEOTIDE SEQUENCE [LARGE SCALE GENOMIC DNA]</scope>
    <source>
        <strain evidence="1 2">DSM 21800</strain>
    </source>
</reference>
<dbReference type="InterPro" id="IPR037079">
    <property type="entry name" value="AF2212/PG0164-like_sf"/>
</dbReference>
<accession>A0A1H1V727</accession>
<evidence type="ECO:0008006" key="3">
    <source>
        <dbReference type="Google" id="ProtNLM"/>
    </source>
</evidence>